<keyword evidence="8" id="KW-1015">Disulfide bond</keyword>
<keyword evidence="6" id="KW-0862">Zinc</keyword>
<feature type="chain" id="PRO_5040932176" description="Peptidase M43 pregnancy-associated plasma-A domain-containing protein" evidence="9">
    <location>
        <begin position="21"/>
        <end position="443"/>
    </location>
</feature>
<protein>
    <recommendedName>
        <fullName evidence="10">Peptidase M43 pregnancy-associated plasma-A domain-containing protein</fullName>
    </recommendedName>
</protein>
<evidence type="ECO:0000256" key="6">
    <source>
        <dbReference type="ARBA" id="ARBA00022833"/>
    </source>
</evidence>
<evidence type="ECO:0000256" key="4">
    <source>
        <dbReference type="ARBA" id="ARBA00022729"/>
    </source>
</evidence>
<keyword evidence="4 9" id="KW-0732">Signal</keyword>
<evidence type="ECO:0000256" key="1">
    <source>
        <dbReference type="ARBA" id="ARBA00008721"/>
    </source>
</evidence>
<evidence type="ECO:0000259" key="10">
    <source>
        <dbReference type="Pfam" id="PF05572"/>
    </source>
</evidence>
<feature type="signal peptide" evidence="9">
    <location>
        <begin position="1"/>
        <end position="20"/>
    </location>
</feature>
<dbReference type="RefSeq" id="WP_261625932.1">
    <property type="nucleotide sequence ID" value="NZ_CAMAPC010000003.1"/>
</dbReference>
<name>A0A9W4QTT8_9GAMM</name>
<evidence type="ECO:0000256" key="8">
    <source>
        <dbReference type="ARBA" id="ARBA00023157"/>
    </source>
</evidence>
<dbReference type="InterPro" id="IPR024079">
    <property type="entry name" value="MetalloPept_cat_dom_sf"/>
</dbReference>
<sequence length="443" mass="49035">MIRSRILATGLLSLFTVACSGESETVLSQIDNVQKPTSTKSDISVEFDDKMLSISPELLNLAQGEKGEFTIVTQPNFLIDQVQGCGALLNKSKNKVQVMGNGKVCTIKVTSRVSSPPIAVTSSTSGYGEFVALAQTVEQGSHFEIQVKPQQDYELESIEGCGSEYDAGTWVVKNAQSPCHLLAKFKSSFDTPEAFTHTIRLPVVVHVLENDNVQIEDSKIQRQIELLNLHFRQSKLLEDLENFSGRSKIPAAQIPFIADVGIQFYLATHTPSDRPFNGINRVADQGFISAASILGSMYDSNKYINIWVGEKSPEQVDDAVAYLAGTSEVASGISIDYRALANYNRTFDPNLKKTLTHQFGHFLGLIGHITEGPESGHRFLPCGGDTQQSLNCRNQDLLFNYMRNNSVDDNDKRMFSISQAEIMRNWVTSGPLKQLYHNNIDKQ</sequence>
<dbReference type="PANTHER" id="PTHR47466">
    <property type="match status" value="1"/>
</dbReference>
<gene>
    <name evidence="11" type="ORF">PSECIP111854_01067</name>
</gene>
<dbReference type="Gene3D" id="3.40.390.10">
    <property type="entry name" value="Collagenase (Catalytic Domain)"/>
    <property type="match status" value="1"/>
</dbReference>
<evidence type="ECO:0000256" key="2">
    <source>
        <dbReference type="ARBA" id="ARBA00022670"/>
    </source>
</evidence>
<dbReference type="GO" id="GO:0046872">
    <property type="term" value="F:metal ion binding"/>
    <property type="evidence" value="ECO:0007669"/>
    <property type="project" value="UniProtKB-KW"/>
</dbReference>
<proteinExistence type="inferred from homology"/>
<keyword evidence="3" id="KW-0479">Metal-binding</keyword>
<organism evidence="11 12">
    <name type="scientific">Pseudoalteromonas holothuriae</name>
    <dbReference type="NCBI Taxonomy" id="2963714"/>
    <lineage>
        <taxon>Bacteria</taxon>
        <taxon>Pseudomonadati</taxon>
        <taxon>Pseudomonadota</taxon>
        <taxon>Gammaproteobacteria</taxon>
        <taxon>Alteromonadales</taxon>
        <taxon>Pseudoalteromonadaceae</taxon>
        <taxon>Pseudoalteromonas</taxon>
    </lineage>
</organism>
<evidence type="ECO:0000256" key="9">
    <source>
        <dbReference type="SAM" id="SignalP"/>
    </source>
</evidence>
<dbReference type="GO" id="GO:0008237">
    <property type="term" value="F:metallopeptidase activity"/>
    <property type="evidence" value="ECO:0007669"/>
    <property type="project" value="UniProtKB-KW"/>
</dbReference>
<evidence type="ECO:0000256" key="5">
    <source>
        <dbReference type="ARBA" id="ARBA00022801"/>
    </source>
</evidence>
<reference evidence="11" key="1">
    <citation type="submission" date="2022-07" db="EMBL/GenBank/DDBJ databases">
        <authorList>
            <person name="Criscuolo A."/>
        </authorList>
    </citation>
    <scope>NUCLEOTIDE SEQUENCE</scope>
    <source>
        <strain evidence="11">CIP111854</strain>
    </source>
</reference>
<dbReference type="EMBL" id="CAMAPC010000003">
    <property type="protein sequence ID" value="CAH9052915.1"/>
    <property type="molecule type" value="Genomic_DNA"/>
</dbReference>
<evidence type="ECO:0000256" key="7">
    <source>
        <dbReference type="ARBA" id="ARBA00023049"/>
    </source>
</evidence>
<evidence type="ECO:0000313" key="11">
    <source>
        <dbReference type="EMBL" id="CAH9052915.1"/>
    </source>
</evidence>
<keyword evidence="7" id="KW-0482">Metalloprotease</keyword>
<dbReference type="PROSITE" id="PS51257">
    <property type="entry name" value="PROKAR_LIPOPROTEIN"/>
    <property type="match status" value="1"/>
</dbReference>
<comment type="similarity">
    <text evidence="1">Belongs to the peptidase M43B family.</text>
</comment>
<dbReference type="PANTHER" id="PTHR47466:SF1">
    <property type="entry name" value="METALLOPROTEASE MEP1 (AFU_ORTHOLOGUE AFUA_1G07730)-RELATED"/>
    <property type="match status" value="1"/>
</dbReference>
<feature type="domain" description="Peptidase M43 pregnancy-associated plasma-A" evidence="10">
    <location>
        <begin position="293"/>
        <end position="426"/>
    </location>
</feature>
<dbReference type="InterPro" id="IPR008754">
    <property type="entry name" value="Peptidase_M43"/>
</dbReference>
<dbReference type="Proteomes" id="UP001152467">
    <property type="component" value="Unassembled WGS sequence"/>
</dbReference>
<evidence type="ECO:0000256" key="3">
    <source>
        <dbReference type="ARBA" id="ARBA00022723"/>
    </source>
</evidence>
<comment type="caution">
    <text evidence="11">The sequence shown here is derived from an EMBL/GenBank/DDBJ whole genome shotgun (WGS) entry which is preliminary data.</text>
</comment>
<keyword evidence="5" id="KW-0378">Hydrolase</keyword>
<keyword evidence="12" id="KW-1185">Reference proteome</keyword>
<dbReference type="SUPFAM" id="SSF55486">
    <property type="entry name" value="Metalloproteases ('zincins'), catalytic domain"/>
    <property type="match status" value="1"/>
</dbReference>
<dbReference type="GO" id="GO:0006508">
    <property type="term" value="P:proteolysis"/>
    <property type="evidence" value="ECO:0007669"/>
    <property type="project" value="UniProtKB-KW"/>
</dbReference>
<dbReference type="Pfam" id="PF05572">
    <property type="entry name" value="Peptidase_M43"/>
    <property type="match status" value="1"/>
</dbReference>
<accession>A0A9W4QTT8</accession>
<keyword evidence="2" id="KW-0645">Protease</keyword>
<dbReference type="AlphaFoldDB" id="A0A9W4QTT8"/>
<evidence type="ECO:0000313" key="12">
    <source>
        <dbReference type="Proteomes" id="UP001152467"/>
    </source>
</evidence>